<gene>
    <name evidence="1" type="ORF">HNY73_003307</name>
</gene>
<accession>A0A8T0FXI5</accession>
<keyword evidence="2" id="KW-1185">Reference proteome</keyword>
<protein>
    <submittedName>
        <fullName evidence="1">Uncharacterized protein</fullName>
    </submittedName>
</protein>
<evidence type="ECO:0000313" key="2">
    <source>
        <dbReference type="Proteomes" id="UP000807504"/>
    </source>
</evidence>
<evidence type="ECO:0000313" key="1">
    <source>
        <dbReference type="EMBL" id="KAF8795462.1"/>
    </source>
</evidence>
<proteinExistence type="predicted"/>
<sequence length="120" mass="14185">MKRREKWRSRKKRYNVWSYIYICLRMVARCFFKVPCTCPTHISLPLLMKTFLMSSEEAIAALLDCRGDECKSRGHEDNDERRSRIFIGYVGGKKDSGRFLEGWKKVIRRSSILDEVLSND</sequence>
<name>A0A8T0FXI5_ARGBR</name>
<dbReference type="EMBL" id="JABXBU010000002">
    <property type="protein sequence ID" value="KAF8795462.1"/>
    <property type="molecule type" value="Genomic_DNA"/>
</dbReference>
<reference evidence="1" key="2">
    <citation type="submission" date="2020-06" db="EMBL/GenBank/DDBJ databases">
        <authorList>
            <person name="Sheffer M."/>
        </authorList>
    </citation>
    <scope>NUCLEOTIDE SEQUENCE</scope>
</reference>
<dbReference type="AlphaFoldDB" id="A0A8T0FXI5"/>
<comment type="caution">
    <text evidence="1">The sequence shown here is derived from an EMBL/GenBank/DDBJ whole genome shotgun (WGS) entry which is preliminary data.</text>
</comment>
<organism evidence="1 2">
    <name type="scientific">Argiope bruennichi</name>
    <name type="common">Wasp spider</name>
    <name type="synonym">Aranea bruennichi</name>
    <dbReference type="NCBI Taxonomy" id="94029"/>
    <lineage>
        <taxon>Eukaryota</taxon>
        <taxon>Metazoa</taxon>
        <taxon>Ecdysozoa</taxon>
        <taxon>Arthropoda</taxon>
        <taxon>Chelicerata</taxon>
        <taxon>Arachnida</taxon>
        <taxon>Araneae</taxon>
        <taxon>Araneomorphae</taxon>
        <taxon>Entelegynae</taxon>
        <taxon>Araneoidea</taxon>
        <taxon>Araneidae</taxon>
        <taxon>Argiope</taxon>
    </lineage>
</organism>
<dbReference type="Proteomes" id="UP000807504">
    <property type="component" value="Unassembled WGS sequence"/>
</dbReference>
<reference evidence="1" key="1">
    <citation type="journal article" date="2020" name="bioRxiv">
        <title>Chromosome-level reference genome of the European wasp spider Argiope bruennichi: a resource for studies on range expansion and evolutionary adaptation.</title>
        <authorList>
            <person name="Sheffer M.M."/>
            <person name="Hoppe A."/>
            <person name="Krehenwinkel H."/>
            <person name="Uhl G."/>
            <person name="Kuss A.W."/>
            <person name="Jensen L."/>
            <person name="Jensen C."/>
            <person name="Gillespie R.G."/>
            <person name="Hoff K.J."/>
            <person name="Prost S."/>
        </authorList>
    </citation>
    <scope>NUCLEOTIDE SEQUENCE</scope>
</reference>